<protein>
    <submittedName>
        <fullName evidence="1">Uncharacterized protein</fullName>
    </submittedName>
</protein>
<comment type="caution">
    <text evidence="1">The sequence shown here is derived from an EMBL/GenBank/DDBJ whole genome shotgun (WGS) entry which is preliminary data.</text>
</comment>
<reference evidence="1 2" key="1">
    <citation type="journal article" date="2016" name="Nat. Commun.">
        <title>Thousands of microbial genomes shed light on interconnected biogeochemical processes in an aquifer system.</title>
        <authorList>
            <person name="Anantharaman K."/>
            <person name="Brown C.T."/>
            <person name="Hug L.A."/>
            <person name="Sharon I."/>
            <person name="Castelle C.J."/>
            <person name="Probst A.J."/>
            <person name="Thomas B.C."/>
            <person name="Singh A."/>
            <person name="Wilkins M.J."/>
            <person name="Karaoz U."/>
            <person name="Brodie E.L."/>
            <person name="Williams K.H."/>
            <person name="Hubbard S.S."/>
            <person name="Banfield J.F."/>
        </authorList>
    </citation>
    <scope>NUCLEOTIDE SEQUENCE [LARGE SCALE GENOMIC DNA]</scope>
</reference>
<evidence type="ECO:0000313" key="1">
    <source>
        <dbReference type="EMBL" id="OGM08810.1"/>
    </source>
</evidence>
<accession>A0A1F7X164</accession>
<name>A0A1F7X164_9BACT</name>
<dbReference type="Proteomes" id="UP000176939">
    <property type="component" value="Unassembled WGS sequence"/>
</dbReference>
<sequence length="202" mass="23397">MKNLLRSGVLVLIVVIIVYILFLQQCRGKNYWIPKGKVLISESLYDSLKNFKPDTIINITDTFKIKDTVYLTHDSLIYVEDSTGIKHYSDSIVNKDIRIWDNISVQGFITKWDRRYEPVIHTITEKITVTVPQIIEHTVYNSDNGLYSSIIVGGNSNTFAFGGGVDLITKKDYLYGLQYQRIFNENVYLFKLGFKIKVRRNK</sequence>
<gene>
    <name evidence="1" type="ORF">A2Z67_02275</name>
</gene>
<proteinExistence type="predicted"/>
<dbReference type="AlphaFoldDB" id="A0A1F7X164"/>
<organism evidence="1 2">
    <name type="scientific">Candidatus Woesebacteria bacterium RBG_13_36_22</name>
    <dbReference type="NCBI Taxonomy" id="1802478"/>
    <lineage>
        <taxon>Bacteria</taxon>
        <taxon>Candidatus Woeseibacteriota</taxon>
    </lineage>
</organism>
<dbReference type="EMBL" id="MGFQ01000035">
    <property type="protein sequence ID" value="OGM08810.1"/>
    <property type="molecule type" value="Genomic_DNA"/>
</dbReference>
<evidence type="ECO:0000313" key="2">
    <source>
        <dbReference type="Proteomes" id="UP000176939"/>
    </source>
</evidence>